<evidence type="ECO:0000313" key="5">
    <source>
        <dbReference type="EMBL" id="TMI79405.1"/>
    </source>
</evidence>
<name>A0A537J7C6_9BACT</name>
<dbReference type="PANTHER" id="PTHR30502:SF0">
    <property type="entry name" value="PHOSPHOENOLPYRUVATE CARBOXYLASE FAMILY PROTEIN"/>
    <property type="match status" value="1"/>
</dbReference>
<dbReference type="GO" id="GO:0005737">
    <property type="term" value="C:cytoplasm"/>
    <property type="evidence" value="ECO:0007669"/>
    <property type="project" value="TreeGrafter"/>
</dbReference>
<evidence type="ECO:0000256" key="2">
    <source>
        <dbReference type="ARBA" id="ARBA00022723"/>
    </source>
</evidence>
<keyword evidence="3" id="KW-0456">Lyase</keyword>
<dbReference type="PANTHER" id="PTHR30502">
    <property type="entry name" value="2-KETO-3-DEOXY-L-RHAMNONATE ALDOLASE"/>
    <property type="match status" value="1"/>
</dbReference>
<dbReference type="Pfam" id="PF03328">
    <property type="entry name" value="HpcH_HpaI"/>
    <property type="match status" value="1"/>
</dbReference>
<keyword evidence="2" id="KW-0479">Metal-binding</keyword>
<evidence type="ECO:0000256" key="3">
    <source>
        <dbReference type="ARBA" id="ARBA00023239"/>
    </source>
</evidence>
<dbReference type="InterPro" id="IPR050251">
    <property type="entry name" value="HpcH-HpaI_aldolase"/>
</dbReference>
<evidence type="ECO:0000313" key="6">
    <source>
        <dbReference type="Proteomes" id="UP000318093"/>
    </source>
</evidence>
<dbReference type="SUPFAM" id="SSF51621">
    <property type="entry name" value="Phosphoenolpyruvate/pyruvate domain"/>
    <property type="match status" value="1"/>
</dbReference>
<dbReference type="GO" id="GO:0016832">
    <property type="term" value="F:aldehyde-lyase activity"/>
    <property type="evidence" value="ECO:0007669"/>
    <property type="project" value="TreeGrafter"/>
</dbReference>
<dbReference type="Proteomes" id="UP000318093">
    <property type="component" value="Unassembled WGS sequence"/>
</dbReference>
<dbReference type="GO" id="GO:0046872">
    <property type="term" value="F:metal ion binding"/>
    <property type="evidence" value="ECO:0007669"/>
    <property type="project" value="UniProtKB-KW"/>
</dbReference>
<feature type="domain" description="HpcH/HpaI aldolase/citrate lyase" evidence="4">
    <location>
        <begin position="28"/>
        <end position="234"/>
    </location>
</feature>
<comment type="similarity">
    <text evidence="1">Belongs to the HpcH/HpaI aldolase family.</text>
</comment>
<organism evidence="5 6">
    <name type="scientific">Candidatus Segetimicrobium genomatis</name>
    <dbReference type="NCBI Taxonomy" id="2569760"/>
    <lineage>
        <taxon>Bacteria</taxon>
        <taxon>Bacillati</taxon>
        <taxon>Candidatus Sysuimicrobiota</taxon>
        <taxon>Candidatus Sysuimicrobiia</taxon>
        <taxon>Candidatus Sysuimicrobiales</taxon>
        <taxon>Candidatus Segetimicrobiaceae</taxon>
        <taxon>Candidatus Segetimicrobium</taxon>
    </lineage>
</organism>
<comment type="caution">
    <text evidence="5">The sequence shown here is derived from an EMBL/GenBank/DDBJ whole genome shotgun (WGS) entry which is preliminary data.</text>
</comment>
<reference evidence="5 6" key="1">
    <citation type="journal article" date="2019" name="Nat. Microbiol.">
        <title>Mediterranean grassland soil C-N compound turnover is dependent on rainfall and depth, and is mediated by genomically divergent microorganisms.</title>
        <authorList>
            <person name="Diamond S."/>
            <person name="Andeer P.F."/>
            <person name="Li Z."/>
            <person name="Crits-Christoph A."/>
            <person name="Burstein D."/>
            <person name="Anantharaman K."/>
            <person name="Lane K.R."/>
            <person name="Thomas B.C."/>
            <person name="Pan C."/>
            <person name="Northen T.R."/>
            <person name="Banfield J.F."/>
        </authorList>
    </citation>
    <scope>NUCLEOTIDE SEQUENCE [LARGE SCALE GENOMIC DNA]</scope>
    <source>
        <strain evidence="5">NP_6</strain>
    </source>
</reference>
<dbReference type="InterPro" id="IPR015813">
    <property type="entry name" value="Pyrv/PenolPyrv_kinase-like_dom"/>
</dbReference>
<evidence type="ECO:0000259" key="4">
    <source>
        <dbReference type="Pfam" id="PF03328"/>
    </source>
</evidence>
<dbReference type="Gene3D" id="3.20.20.60">
    <property type="entry name" value="Phosphoenolpyruvate-binding domains"/>
    <property type="match status" value="1"/>
</dbReference>
<dbReference type="AlphaFoldDB" id="A0A537J7C6"/>
<gene>
    <name evidence="5" type="ORF">E6H03_10340</name>
</gene>
<protein>
    <submittedName>
        <fullName evidence="5">Aldolase</fullName>
    </submittedName>
</protein>
<accession>A0A537J7C6</accession>
<dbReference type="InterPro" id="IPR040442">
    <property type="entry name" value="Pyrv_kinase-like_dom_sf"/>
</dbReference>
<dbReference type="EMBL" id="VBAN01000330">
    <property type="protein sequence ID" value="TMI79405.1"/>
    <property type="molecule type" value="Genomic_DNA"/>
</dbReference>
<sequence>MRHNTLKARLRAGEVCVGTIIFEFNTSGIARIAAAAGADFLFYDQEHSGWTTDVLRMLFATARAVDTVPLVRVPASQYHLISQALDLGAMGIIVPMVETVEQAQGIVQSAKYPPLGRRGAAFGVAHDDYAGGDVLAKMTSANEETMLVALIETVTGLENVEKIAAFPGIDVVWLGHFDLTASMGIPAQFTHPRYLAAVERIAAAAAAARKPAGFMAGSVDEATVMLTKGYRCVAYWGDLWIYAQGLKNGIDGTRKAAAALASGVARG</sequence>
<dbReference type="InterPro" id="IPR005000">
    <property type="entry name" value="Aldolase/citrate-lyase_domain"/>
</dbReference>
<proteinExistence type="inferred from homology"/>
<evidence type="ECO:0000256" key="1">
    <source>
        <dbReference type="ARBA" id="ARBA00005568"/>
    </source>
</evidence>